<evidence type="ECO:0000313" key="2">
    <source>
        <dbReference type="Proteomes" id="UP000249057"/>
    </source>
</evidence>
<evidence type="ECO:0000313" key="1">
    <source>
        <dbReference type="EMBL" id="RAH40021.1"/>
    </source>
</evidence>
<dbReference type="EMBL" id="KZ825422">
    <property type="protein sequence ID" value="RAH40021.1"/>
    <property type="molecule type" value="Genomic_DNA"/>
</dbReference>
<reference evidence="1" key="1">
    <citation type="submission" date="2018-02" db="EMBL/GenBank/DDBJ databases">
        <title>The genomes of Aspergillus section Nigri reveals drivers in fungal speciation.</title>
        <authorList>
            <consortium name="DOE Joint Genome Institute"/>
            <person name="Vesth T.C."/>
            <person name="Nybo J."/>
            <person name="Theobald S."/>
            <person name="Brandl J."/>
            <person name="Frisvad J.C."/>
            <person name="Nielsen K.F."/>
            <person name="Lyhne E.K."/>
            <person name="Kogle M.E."/>
            <person name="Kuo A."/>
            <person name="Riley R."/>
            <person name="Clum A."/>
            <person name="Nolan M."/>
            <person name="Lipzen A."/>
            <person name="Salamov A."/>
            <person name="Henrissat B."/>
            <person name="Wiebenga A."/>
            <person name="De vries R.P."/>
            <person name="Grigoriev I.V."/>
            <person name="Mortensen U.H."/>
            <person name="Andersen M.R."/>
            <person name="Baker S.E."/>
        </authorList>
    </citation>
    <scope>NUCLEOTIDE SEQUENCE</scope>
    <source>
        <strain evidence="1">CBS 621.78</strain>
    </source>
</reference>
<name>A0ACD1FSW3_9EURO</name>
<proteinExistence type="predicted"/>
<gene>
    <name evidence="1" type="ORF">BO95DRAFT_32041</name>
</gene>
<sequence length="109" mass="12549">MDIYCYSQAATAGYLGIAEVIQLLSIILTHHIPLARKSKDVAKLGRGETFSDGSLEGVPCWRELFQMHGRENQSGRVRTLIETRSGLVSRWMWRHWRFIEGEWSSKNLN</sequence>
<protein>
    <submittedName>
        <fullName evidence="1">Uncharacterized protein</fullName>
    </submittedName>
</protein>
<keyword evidence="2" id="KW-1185">Reference proteome</keyword>
<organism evidence="1 2">
    <name type="scientific">Aspergillus brunneoviolaceus CBS 621.78</name>
    <dbReference type="NCBI Taxonomy" id="1450534"/>
    <lineage>
        <taxon>Eukaryota</taxon>
        <taxon>Fungi</taxon>
        <taxon>Dikarya</taxon>
        <taxon>Ascomycota</taxon>
        <taxon>Pezizomycotina</taxon>
        <taxon>Eurotiomycetes</taxon>
        <taxon>Eurotiomycetidae</taxon>
        <taxon>Eurotiales</taxon>
        <taxon>Aspergillaceae</taxon>
        <taxon>Aspergillus</taxon>
        <taxon>Aspergillus subgen. Circumdati</taxon>
    </lineage>
</organism>
<accession>A0ACD1FSW3</accession>
<dbReference type="Proteomes" id="UP000249057">
    <property type="component" value="Unassembled WGS sequence"/>
</dbReference>